<feature type="compositionally biased region" description="Polar residues" evidence="5">
    <location>
        <begin position="166"/>
        <end position="200"/>
    </location>
</feature>
<protein>
    <recommendedName>
        <fullName evidence="2">Protein Flattop</fullName>
    </recommendedName>
    <alternativeName>
        <fullName evidence="3">Cilia- and flagella-associated protein 126</fullName>
    </alternativeName>
</protein>
<dbReference type="Proteomes" id="UP000823561">
    <property type="component" value="Chromosome 4"/>
</dbReference>
<dbReference type="InterPro" id="IPR038797">
    <property type="entry name" value="Fltp"/>
</dbReference>
<feature type="compositionally biased region" description="Polar residues" evidence="5">
    <location>
        <begin position="94"/>
        <end position="121"/>
    </location>
</feature>
<evidence type="ECO:0000256" key="4">
    <source>
        <dbReference type="ARBA" id="ARBA00045261"/>
    </source>
</evidence>
<proteinExistence type="inferred from homology"/>
<dbReference type="EMBL" id="JADWDJ010000004">
    <property type="protein sequence ID" value="KAG5282480.1"/>
    <property type="molecule type" value="Genomic_DNA"/>
</dbReference>
<evidence type="ECO:0000313" key="6">
    <source>
        <dbReference type="EMBL" id="KAG5282480.1"/>
    </source>
</evidence>
<evidence type="ECO:0000256" key="3">
    <source>
        <dbReference type="ARBA" id="ARBA00033306"/>
    </source>
</evidence>
<dbReference type="GO" id="GO:0044782">
    <property type="term" value="P:cilium organization"/>
    <property type="evidence" value="ECO:0007669"/>
    <property type="project" value="TreeGrafter"/>
</dbReference>
<dbReference type="CDD" id="cd23705">
    <property type="entry name" value="Flattop"/>
    <property type="match status" value="1"/>
</dbReference>
<dbReference type="PANTHER" id="PTHR34639:SF1">
    <property type="entry name" value="PROTEIN FLATTOP"/>
    <property type="match status" value="1"/>
</dbReference>
<feature type="region of interest" description="Disordered" evidence="5">
    <location>
        <begin position="79"/>
        <end position="200"/>
    </location>
</feature>
<comment type="caution">
    <text evidence="6">The sequence shown here is derived from an EMBL/GenBank/DDBJ whole genome shotgun (WGS) entry which is preliminary data.</text>
</comment>
<comment type="function">
    <text evidence="4">Microtubule inner protein (MIP) part of the dynein-decorated doublet microtubules (DMTs) in cilia axoneme. Acts as a regulator of cilium basal body docking and positioning in mono- and multiciliated cells. Regulates basal body docking and cilia formation in multiciliated lung cells. Regulates kinocilium positioning and stereocilia bundle morphogenesis in the inner ear.</text>
</comment>
<sequence length="200" mass="21928">MSSSFSANQYDGAYKAQKLQNWTVPKHFKERPSAADGHTTFITNDHGHLLPGMKAKNGSAWTSFVGTWDLPNRIPPTYINPTARSHEGQERLKNWNNRKGTTKKASSPRSEADAQNTGRASKTQEELTTDPPVNQEQSLEPAPEHHASPTTCGLPDSARTPEPYRPTSQQSPVPSQKSAANSRPASQNCHCDGQPNLSNE</sequence>
<evidence type="ECO:0000256" key="2">
    <source>
        <dbReference type="ARBA" id="ARBA00019181"/>
    </source>
</evidence>
<evidence type="ECO:0000256" key="1">
    <source>
        <dbReference type="ARBA" id="ARBA00009887"/>
    </source>
</evidence>
<name>A0AAV6H5Q2_9TELE</name>
<dbReference type="GO" id="GO:0036064">
    <property type="term" value="C:ciliary basal body"/>
    <property type="evidence" value="ECO:0007669"/>
    <property type="project" value="TreeGrafter"/>
</dbReference>
<evidence type="ECO:0000256" key="5">
    <source>
        <dbReference type="SAM" id="MobiDB-lite"/>
    </source>
</evidence>
<dbReference type="PANTHER" id="PTHR34639">
    <property type="entry name" value="PROTEIN FLATTOP"/>
    <property type="match status" value="1"/>
</dbReference>
<accession>A0AAV6H5Q2</accession>
<dbReference type="AlphaFoldDB" id="A0AAV6H5Q2"/>
<evidence type="ECO:0000313" key="7">
    <source>
        <dbReference type="Proteomes" id="UP000823561"/>
    </source>
</evidence>
<keyword evidence="7" id="KW-1185">Reference proteome</keyword>
<organism evidence="6 7">
    <name type="scientific">Alosa alosa</name>
    <name type="common">allis shad</name>
    <dbReference type="NCBI Taxonomy" id="278164"/>
    <lineage>
        <taxon>Eukaryota</taxon>
        <taxon>Metazoa</taxon>
        <taxon>Chordata</taxon>
        <taxon>Craniata</taxon>
        <taxon>Vertebrata</taxon>
        <taxon>Euteleostomi</taxon>
        <taxon>Actinopterygii</taxon>
        <taxon>Neopterygii</taxon>
        <taxon>Teleostei</taxon>
        <taxon>Clupei</taxon>
        <taxon>Clupeiformes</taxon>
        <taxon>Clupeoidei</taxon>
        <taxon>Clupeidae</taxon>
        <taxon>Alosa</taxon>
    </lineage>
</organism>
<feature type="compositionally biased region" description="Basic and acidic residues" evidence="5">
    <location>
        <begin position="84"/>
        <end position="93"/>
    </location>
</feature>
<gene>
    <name evidence="6" type="ORF">AALO_G00056490</name>
</gene>
<dbReference type="Pfam" id="PF22611">
    <property type="entry name" value="CFAP126"/>
    <property type="match status" value="1"/>
</dbReference>
<reference evidence="6" key="1">
    <citation type="submission" date="2020-10" db="EMBL/GenBank/DDBJ databases">
        <title>Chromosome-scale genome assembly of the Allis shad, Alosa alosa.</title>
        <authorList>
            <person name="Margot Z."/>
            <person name="Christophe K."/>
            <person name="Cabau C."/>
            <person name="Louis A."/>
            <person name="Berthelot C."/>
            <person name="Parey E."/>
            <person name="Roest Crollius H."/>
            <person name="Montfort J."/>
            <person name="Robinson-Rechavi M."/>
            <person name="Bucao C."/>
            <person name="Bouchez O."/>
            <person name="Gislard M."/>
            <person name="Lluch J."/>
            <person name="Milhes M."/>
            <person name="Lampietro C."/>
            <person name="Lopez Roques C."/>
            <person name="Donnadieu C."/>
            <person name="Braasch I."/>
            <person name="Desvignes T."/>
            <person name="Postlethwait J."/>
            <person name="Bobe J."/>
            <person name="Guiguen Y."/>
        </authorList>
    </citation>
    <scope>NUCLEOTIDE SEQUENCE</scope>
    <source>
        <strain evidence="6">M-15738</strain>
        <tissue evidence="6">Blood</tissue>
    </source>
</reference>
<comment type="similarity">
    <text evidence="1">Belongs to the Flattop family.</text>
</comment>